<accession>A0A080M381</accession>
<dbReference type="InterPro" id="IPR021488">
    <property type="entry name" value="DUF3142"/>
</dbReference>
<keyword evidence="3" id="KW-1185">Reference proteome</keyword>
<dbReference type="Pfam" id="PF11340">
    <property type="entry name" value="DUF3142"/>
    <property type="match status" value="1"/>
</dbReference>
<dbReference type="RefSeq" id="WP_273704724.1">
    <property type="nucleotide sequence ID" value="NZ_JDST02000075.1"/>
</dbReference>
<dbReference type="STRING" id="1453999.AW06_003209"/>
<feature type="chain" id="PRO_5001751046" description="DUF3142 domain-containing protein" evidence="1">
    <location>
        <begin position="24"/>
        <end position="401"/>
    </location>
</feature>
<feature type="signal peptide" evidence="1">
    <location>
        <begin position="1"/>
        <end position="23"/>
    </location>
</feature>
<organism evidence="2 3">
    <name type="scientific">Candidatus Accumulibacter cognatus</name>
    <dbReference type="NCBI Taxonomy" id="2954383"/>
    <lineage>
        <taxon>Bacteria</taxon>
        <taxon>Pseudomonadati</taxon>
        <taxon>Pseudomonadota</taxon>
        <taxon>Betaproteobacteria</taxon>
        <taxon>Candidatus Accumulibacter</taxon>
    </lineage>
</organism>
<keyword evidence="1" id="KW-0732">Signal</keyword>
<dbReference type="Proteomes" id="UP000021315">
    <property type="component" value="Unassembled WGS sequence"/>
</dbReference>
<evidence type="ECO:0000313" key="3">
    <source>
        <dbReference type="Proteomes" id="UP000021315"/>
    </source>
</evidence>
<protein>
    <recommendedName>
        <fullName evidence="4">DUF3142 domain-containing protein</fullName>
    </recommendedName>
</protein>
<evidence type="ECO:0000256" key="1">
    <source>
        <dbReference type="SAM" id="SignalP"/>
    </source>
</evidence>
<gene>
    <name evidence="2" type="ORF">AW06_003209</name>
</gene>
<dbReference type="EMBL" id="JDST02000075">
    <property type="protein sequence ID" value="KFB75742.1"/>
    <property type="molecule type" value="Genomic_DNA"/>
</dbReference>
<sequence>MNARRPWAVVLAAVLLAACGEKAAPTPIAHDAYVWQRRWQPALAAALRDAADLVGAWRILAAEVDRQGRWQPIAVDRAAIAASHRPAIPVVRIAAPLATLDRAALMADLLALRGDWPTSTTLEIDHDCGTRQLADYARFLVTLRRALPSGQRLSLTVLPDWLGARELDGLLATVDEAVLQVHSLDKPAYRLFDAASARAWTAGLARRTDKPFRVALPNYGSRLVLDGRGRIAAVESEVPWAAERVGEVPREGRELFAAPASVSAFLRWLEKNAPRHLAGVVWFRLPLAGDQRAWTPATWRAVITHREKPVRLTGELQPGDRPGQQVVVLQNQGAMDGPLPAALIVKAPCRGIAGTNGYVLERESDDSVFLRSQQALLRAGDQVIVGLVECSSGSGRVQIDE</sequence>
<proteinExistence type="predicted"/>
<dbReference type="AlphaFoldDB" id="A0A080M381"/>
<reference evidence="2" key="1">
    <citation type="submission" date="2014-02" db="EMBL/GenBank/DDBJ databases">
        <title>Expanding our view of genomic diversity in Candidatus Accumulibacter clades.</title>
        <authorList>
            <person name="Skennerton C.T."/>
            <person name="Barr J.J."/>
            <person name="Slater F.R."/>
            <person name="Bond P.L."/>
            <person name="Tyson G.W."/>
        </authorList>
    </citation>
    <scope>NUCLEOTIDE SEQUENCE [LARGE SCALE GENOMIC DNA]</scope>
</reference>
<evidence type="ECO:0008006" key="4">
    <source>
        <dbReference type="Google" id="ProtNLM"/>
    </source>
</evidence>
<name>A0A080M381_9PROT</name>
<dbReference type="PROSITE" id="PS51257">
    <property type="entry name" value="PROKAR_LIPOPROTEIN"/>
    <property type="match status" value="1"/>
</dbReference>
<comment type="caution">
    <text evidence="2">The sequence shown here is derived from an EMBL/GenBank/DDBJ whole genome shotgun (WGS) entry which is preliminary data.</text>
</comment>
<evidence type="ECO:0000313" key="2">
    <source>
        <dbReference type="EMBL" id="KFB75742.1"/>
    </source>
</evidence>